<dbReference type="InterPro" id="IPR009057">
    <property type="entry name" value="Homeodomain-like_sf"/>
</dbReference>
<dbReference type="AlphaFoldDB" id="I7KMV6"/>
<dbReference type="PANTHER" id="PTHR30514">
    <property type="entry name" value="GLUCOKINASE"/>
    <property type="match status" value="1"/>
</dbReference>
<feature type="domain" description="HTH rpiR-type" evidence="4">
    <location>
        <begin position="1"/>
        <end position="75"/>
    </location>
</feature>
<dbReference type="InterPro" id="IPR001347">
    <property type="entry name" value="SIS_dom"/>
</dbReference>
<dbReference type="GO" id="GO:0097367">
    <property type="term" value="F:carbohydrate derivative binding"/>
    <property type="evidence" value="ECO:0007669"/>
    <property type="project" value="InterPro"/>
</dbReference>
<organism evidence="6 8">
    <name type="scientific">Lactobacillus gigeriorum DSM 23908 = CRBIP 24.85</name>
    <dbReference type="NCBI Taxonomy" id="1423751"/>
    <lineage>
        <taxon>Bacteria</taxon>
        <taxon>Bacillati</taxon>
        <taxon>Bacillota</taxon>
        <taxon>Bacilli</taxon>
        <taxon>Lactobacillales</taxon>
        <taxon>Lactobacillaceae</taxon>
        <taxon>Lactobacillus</taxon>
    </lineage>
</organism>
<dbReference type="Proteomes" id="UP000051521">
    <property type="component" value="Unassembled WGS sequence"/>
</dbReference>
<evidence type="ECO:0000313" key="7">
    <source>
        <dbReference type="EMBL" id="KRN12507.1"/>
    </source>
</evidence>
<dbReference type="Pfam" id="PF01418">
    <property type="entry name" value="HTH_6"/>
    <property type="match status" value="1"/>
</dbReference>
<reference evidence="7 9" key="2">
    <citation type="journal article" date="2015" name="Genome Announc.">
        <title>Expanding the biotechnology potential of lactobacilli through comparative genomics of 213 strains and associated genera.</title>
        <authorList>
            <person name="Sun Z."/>
            <person name="Harris H.M."/>
            <person name="McCann A."/>
            <person name="Guo C."/>
            <person name="Argimon S."/>
            <person name="Zhang W."/>
            <person name="Yang X."/>
            <person name="Jeffery I.B."/>
            <person name="Cooney J.C."/>
            <person name="Kagawa T.F."/>
            <person name="Liu W."/>
            <person name="Song Y."/>
            <person name="Salvetti E."/>
            <person name="Wrobel A."/>
            <person name="Rasinkangas P."/>
            <person name="Parkhill J."/>
            <person name="Rea M.C."/>
            <person name="O'Sullivan O."/>
            <person name="Ritari J."/>
            <person name="Douillard F.P."/>
            <person name="Paul Ross R."/>
            <person name="Yang R."/>
            <person name="Briner A.E."/>
            <person name="Felis G.E."/>
            <person name="de Vos W.M."/>
            <person name="Barrangou R."/>
            <person name="Klaenhammer T.R."/>
            <person name="Caufield P.W."/>
            <person name="Cui Y."/>
            <person name="Zhang H."/>
            <person name="O'Toole P.W."/>
        </authorList>
    </citation>
    <scope>NUCLEOTIDE SEQUENCE [LARGE SCALE GENOMIC DNA]</scope>
    <source>
        <strain evidence="7 9">DSM 23908</strain>
    </source>
</reference>
<dbReference type="PROSITE" id="PS51071">
    <property type="entry name" value="HTH_RPIR"/>
    <property type="match status" value="1"/>
</dbReference>
<feature type="domain" description="SIS" evidence="5">
    <location>
        <begin position="100"/>
        <end position="242"/>
    </location>
</feature>
<evidence type="ECO:0000256" key="3">
    <source>
        <dbReference type="ARBA" id="ARBA00023163"/>
    </source>
</evidence>
<dbReference type="Gene3D" id="3.40.50.10490">
    <property type="entry name" value="Glucose-6-phosphate isomerase like protein, domain 1"/>
    <property type="match status" value="1"/>
</dbReference>
<dbReference type="InterPro" id="IPR000281">
    <property type="entry name" value="HTH_RpiR"/>
</dbReference>
<dbReference type="InterPro" id="IPR046348">
    <property type="entry name" value="SIS_dom_sf"/>
</dbReference>
<evidence type="ECO:0000313" key="9">
    <source>
        <dbReference type="Proteomes" id="UP000051521"/>
    </source>
</evidence>
<dbReference type="EMBL" id="AYZO01000012">
    <property type="protein sequence ID" value="KRN12507.1"/>
    <property type="molecule type" value="Genomic_DNA"/>
</dbReference>
<dbReference type="SUPFAM" id="SSF53697">
    <property type="entry name" value="SIS domain"/>
    <property type="match status" value="1"/>
</dbReference>
<keyword evidence="1" id="KW-0805">Transcription regulation</keyword>
<gene>
    <name evidence="6" type="ORF">BN52_06550</name>
    <name evidence="7" type="ORF">FC38_GL000321</name>
</gene>
<dbReference type="PATRIC" id="fig|1423751.3.peg.340"/>
<name>I7KMV6_9LACO</name>
<dbReference type="CDD" id="cd05013">
    <property type="entry name" value="SIS_RpiR"/>
    <property type="match status" value="1"/>
</dbReference>
<evidence type="ECO:0000313" key="8">
    <source>
        <dbReference type="Proteomes" id="UP000009326"/>
    </source>
</evidence>
<dbReference type="Gene3D" id="1.10.10.10">
    <property type="entry name" value="Winged helix-like DNA-binding domain superfamily/Winged helix DNA-binding domain"/>
    <property type="match status" value="1"/>
</dbReference>
<protein>
    <submittedName>
        <fullName evidence="6 7">Transcriptional regulator</fullName>
    </submittedName>
</protein>
<proteinExistence type="predicted"/>
<evidence type="ECO:0000259" key="5">
    <source>
        <dbReference type="PROSITE" id="PS51464"/>
    </source>
</evidence>
<evidence type="ECO:0000256" key="1">
    <source>
        <dbReference type="ARBA" id="ARBA00023015"/>
    </source>
</evidence>
<dbReference type="Proteomes" id="UP000009326">
    <property type="component" value="Unassembled WGS sequence"/>
</dbReference>
<dbReference type="EMBL" id="CAKC01000010">
    <property type="protein sequence ID" value="CCI86329.1"/>
    <property type="molecule type" value="Genomic_DNA"/>
</dbReference>
<dbReference type="InterPro" id="IPR035472">
    <property type="entry name" value="RpiR-like_SIS"/>
</dbReference>
<reference evidence="6 8" key="1">
    <citation type="submission" date="2012-06" db="EMBL/GenBank/DDBJ databases">
        <title>Draft genome sequence of Lactobacillus gigeriorum CRBIP 24.85T, isolated from chicken crop.</title>
        <authorList>
            <person name="Cousin S."/>
            <person name="Ma L."/>
            <person name="Creno S."/>
            <person name="Clermont D."/>
            <person name="Loux V."/>
            <person name="Bizet C."/>
            <person name="Bouchier C."/>
        </authorList>
    </citation>
    <scope>NUCLEOTIDE SEQUENCE [LARGE SCALE GENOMIC DNA]</scope>
    <source>
        <strain evidence="8">CRBIP 24.85T</strain>
        <strain evidence="6">Type strain: CRBIP 24.85</strain>
    </source>
</reference>
<dbReference type="STRING" id="1423751.FC38_GL000321"/>
<dbReference type="GO" id="GO:1901135">
    <property type="term" value="P:carbohydrate derivative metabolic process"/>
    <property type="evidence" value="ECO:0007669"/>
    <property type="project" value="InterPro"/>
</dbReference>
<dbReference type="RefSeq" id="WP_008472229.1">
    <property type="nucleotide sequence ID" value="NZ_AYZO01000012.1"/>
</dbReference>
<dbReference type="OrthoDB" id="1648815at2"/>
<dbReference type="GO" id="GO:0003677">
    <property type="term" value="F:DNA binding"/>
    <property type="evidence" value="ECO:0007669"/>
    <property type="project" value="UniProtKB-KW"/>
</dbReference>
<dbReference type="SUPFAM" id="SSF46689">
    <property type="entry name" value="Homeodomain-like"/>
    <property type="match status" value="1"/>
</dbReference>
<keyword evidence="2" id="KW-0238">DNA-binding</keyword>
<keyword evidence="9" id="KW-1185">Reference proteome</keyword>
<evidence type="ECO:0000259" key="4">
    <source>
        <dbReference type="PROSITE" id="PS51071"/>
    </source>
</evidence>
<evidence type="ECO:0000313" key="6">
    <source>
        <dbReference type="EMBL" id="CCI86329.1"/>
    </source>
</evidence>
<dbReference type="PROSITE" id="PS51464">
    <property type="entry name" value="SIS"/>
    <property type="match status" value="1"/>
</dbReference>
<evidence type="ECO:0000256" key="2">
    <source>
        <dbReference type="ARBA" id="ARBA00023125"/>
    </source>
</evidence>
<keyword evidence="3" id="KW-0804">Transcription</keyword>
<dbReference type="PANTHER" id="PTHR30514:SF1">
    <property type="entry name" value="HTH-TYPE TRANSCRIPTIONAL REGULATOR HEXR-RELATED"/>
    <property type="match status" value="1"/>
</dbReference>
<comment type="caution">
    <text evidence="6">The sequence shown here is derived from an EMBL/GenBank/DDBJ whole genome shotgun (WGS) entry which is preliminary data.</text>
</comment>
<dbReference type="InterPro" id="IPR036388">
    <property type="entry name" value="WH-like_DNA-bd_sf"/>
</dbReference>
<dbReference type="GO" id="GO:0003700">
    <property type="term" value="F:DNA-binding transcription factor activity"/>
    <property type="evidence" value="ECO:0007669"/>
    <property type="project" value="InterPro"/>
</dbReference>
<dbReference type="InterPro" id="IPR047640">
    <property type="entry name" value="RpiR-like"/>
</dbReference>
<sequence>MALFDYKDLSTLSDIDLTIYRYINSNSEKVIYMRVRDIAQNAHVSNSSVMRFVHKMGFSSFPEMKAYLQNITNHESLMPPLKFIDESNFPKDISNRLQIVTDLLYQADNIILFGIGSSGFLAKYGARQLASIGFNSSSVTDPFYPLESRLQNTSNTVLLCISNSGTTSEVLGFLNGVVNNDDVKIVAITGNETSPLALMSDYSLCYVEPDYRIHYYFDLSSKMPALYLIEALIHILFARIDK</sequence>
<dbReference type="Pfam" id="PF01380">
    <property type="entry name" value="SIS"/>
    <property type="match status" value="1"/>
</dbReference>
<accession>I7KMV6</accession>